<evidence type="ECO:0000256" key="3">
    <source>
        <dbReference type="ARBA" id="ARBA00022777"/>
    </source>
</evidence>
<dbReference type="Pfam" id="PF02595">
    <property type="entry name" value="Gly_kinase"/>
    <property type="match status" value="1"/>
</dbReference>
<dbReference type="NCBIfam" id="TIGR00045">
    <property type="entry name" value="glycerate kinase"/>
    <property type="match status" value="1"/>
</dbReference>
<reference evidence="5 6" key="1">
    <citation type="submission" date="2019-08" db="EMBL/GenBank/DDBJ databases">
        <title>Genome of Phaeodactylibacter luteus.</title>
        <authorList>
            <person name="Bowman J.P."/>
        </authorList>
    </citation>
    <scope>NUCLEOTIDE SEQUENCE [LARGE SCALE GENOMIC DNA]</scope>
    <source>
        <strain evidence="5 6">KCTC 42180</strain>
    </source>
</reference>
<keyword evidence="2 4" id="KW-0808">Transferase</keyword>
<accession>A0A5C6RN66</accession>
<evidence type="ECO:0000313" key="6">
    <source>
        <dbReference type="Proteomes" id="UP000321580"/>
    </source>
</evidence>
<sequence length="375" mass="38319">MRILVACDSFKDALPAAAVCEAIGRGLQEALPAAAVSLLPLADGGEGTTEVLAAHAKATWARAQVSGPLGRPVQAAYARSADRQTAFLEMAAASGLQLLKPEERNPLLTSTFGTGQIIQQVLQAGAKKIVLGLGGSATNDGGIGMAAALGYRFLDASGHEVPPNGGNLIRIQEIDSSGVPASLHNAAFTALCDVDNPLTGPRGATQVYGPQKGASPVQIALLEDGMANLAAVLRQTFGKDVSHLPGSGAAGGMGAACMTFLNGELKPGIQAIMELTGFEQQLKSVDLLITGEGKIDEQTLQGKLISGLCGKAQAAGVPVIAVCGALLATAKSIQDIGLKAAFSIQNRPLSLEEALAETADRLQATAFNIGRLLQQ</sequence>
<dbReference type="SUPFAM" id="SSF110738">
    <property type="entry name" value="Glycerate kinase I"/>
    <property type="match status" value="1"/>
</dbReference>
<keyword evidence="6" id="KW-1185">Reference proteome</keyword>
<gene>
    <name evidence="5" type="ORF">FRY97_09465</name>
</gene>
<dbReference type="PIRSF" id="PIRSF006078">
    <property type="entry name" value="GlxK"/>
    <property type="match status" value="1"/>
</dbReference>
<proteinExistence type="inferred from homology"/>
<comment type="caution">
    <text evidence="5">The sequence shown here is derived from an EMBL/GenBank/DDBJ whole genome shotgun (WGS) entry which is preliminary data.</text>
</comment>
<organism evidence="5 6">
    <name type="scientific">Phaeodactylibacter luteus</name>
    <dbReference type="NCBI Taxonomy" id="1564516"/>
    <lineage>
        <taxon>Bacteria</taxon>
        <taxon>Pseudomonadati</taxon>
        <taxon>Bacteroidota</taxon>
        <taxon>Saprospiria</taxon>
        <taxon>Saprospirales</taxon>
        <taxon>Haliscomenobacteraceae</taxon>
        <taxon>Phaeodactylibacter</taxon>
    </lineage>
</organism>
<dbReference type="GO" id="GO:0008887">
    <property type="term" value="F:glycerate kinase activity"/>
    <property type="evidence" value="ECO:0007669"/>
    <property type="project" value="UniProtKB-UniRule"/>
</dbReference>
<dbReference type="Gene3D" id="3.40.50.10350">
    <property type="entry name" value="Glycerate kinase, domain 1"/>
    <property type="match status" value="1"/>
</dbReference>
<dbReference type="PANTHER" id="PTHR21599:SF0">
    <property type="entry name" value="GLYCERATE KINASE"/>
    <property type="match status" value="1"/>
</dbReference>
<evidence type="ECO:0000256" key="2">
    <source>
        <dbReference type="ARBA" id="ARBA00022679"/>
    </source>
</evidence>
<protein>
    <submittedName>
        <fullName evidence="5">Glycerate kinase</fullName>
    </submittedName>
</protein>
<evidence type="ECO:0000256" key="4">
    <source>
        <dbReference type="PIRNR" id="PIRNR006078"/>
    </source>
</evidence>
<dbReference type="InterPro" id="IPR004381">
    <property type="entry name" value="Glycerate_kinase"/>
</dbReference>
<dbReference type="GO" id="GO:0031388">
    <property type="term" value="P:organic acid phosphorylation"/>
    <property type="evidence" value="ECO:0007669"/>
    <property type="project" value="UniProtKB-UniRule"/>
</dbReference>
<name>A0A5C6RN66_9BACT</name>
<dbReference type="EMBL" id="VOOR01000016">
    <property type="protein sequence ID" value="TXB63389.1"/>
    <property type="molecule type" value="Genomic_DNA"/>
</dbReference>
<dbReference type="InterPro" id="IPR018193">
    <property type="entry name" value="Glyc_kinase_flavodox-like_fold"/>
</dbReference>
<evidence type="ECO:0000256" key="1">
    <source>
        <dbReference type="ARBA" id="ARBA00006284"/>
    </source>
</evidence>
<dbReference type="AlphaFoldDB" id="A0A5C6RN66"/>
<keyword evidence="3 4" id="KW-0418">Kinase</keyword>
<dbReference type="InterPro" id="IPR036129">
    <property type="entry name" value="Glycerate_kinase_sf"/>
</dbReference>
<dbReference type="RefSeq" id="WP_147167208.1">
    <property type="nucleotide sequence ID" value="NZ_VOOR01000016.1"/>
</dbReference>
<comment type="similarity">
    <text evidence="1 4">Belongs to the glycerate kinase type-1 family.</text>
</comment>
<dbReference type="PANTHER" id="PTHR21599">
    <property type="entry name" value="GLYCERATE KINASE"/>
    <property type="match status" value="1"/>
</dbReference>
<dbReference type="InterPro" id="IPR018197">
    <property type="entry name" value="Glycerate_kinase_RE-like"/>
</dbReference>
<dbReference type="Proteomes" id="UP000321580">
    <property type="component" value="Unassembled WGS sequence"/>
</dbReference>
<dbReference type="OrthoDB" id="9774290at2"/>
<evidence type="ECO:0000313" key="5">
    <source>
        <dbReference type="EMBL" id="TXB63389.1"/>
    </source>
</evidence>
<dbReference type="Gene3D" id="3.90.1510.10">
    <property type="entry name" value="Glycerate kinase, domain 2"/>
    <property type="match status" value="1"/>
</dbReference>